<proteinExistence type="predicted"/>
<evidence type="ECO:0000313" key="1">
    <source>
        <dbReference type="EMBL" id="RDX46641.1"/>
    </source>
</evidence>
<gene>
    <name evidence="1" type="ORF">OH76DRAFT_1485334</name>
</gene>
<name>A0A371D299_9APHY</name>
<sequence length="52" mass="5713">MLPTVELVGFGYHERALFNTDQLARSLRRSAACPGETIDITAYVESLGRSAE</sequence>
<keyword evidence="2" id="KW-1185">Reference proteome</keyword>
<evidence type="ECO:0000313" key="2">
    <source>
        <dbReference type="Proteomes" id="UP000256964"/>
    </source>
</evidence>
<dbReference type="Proteomes" id="UP000256964">
    <property type="component" value="Unassembled WGS sequence"/>
</dbReference>
<reference evidence="1 2" key="1">
    <citation type="journal article" date="2018" name="Biotechnol. Biofuels">
        <title>Integrative visual omics of the white-rot fungus Polyporus brumalis exposes the biotechnological potential of its oxidative enzymes for delignifying raw plant biomass.</title>
        <authorList>
            <person name="Miyauchi S."/>
            <person name="Rancon A."/>
            <person name="Drula E."/>
            <person name="Hage H."/>
            <person name="Chaduli D."/>
            <person name="Favel A."/>
            <person name="Grisel S."/>
            <person name="Henrissat B."/>
            <person name="Herpoel-Gimbert I."/>
            <person name="Ruiz-Duenas F.J."/>
            <person name="Chevret D."/>
            <person name="Hainaut M."/>
            <person name="Lin J."/>
            <person name="Wang M."/>
            <person name="Pangilinan J."/>
            <person name="Lipzen A."/>
            <person name="Lesage-Meessen L."/>
            <person name="Navarro D."/>
            <person name="Riley R."/>
            <person name="Grigoriev I.V."/>
            <person name="Zhou S."/>
            <person name="Raouche S."/>
            <person name="Rosso M.N."/>
        </authorList>
    </citation>
    <scope>NUCLEOTIDE SEQUENCE [LARGE SCALE GENOMIC DNA]</scope>
    <source>
        <strain evidence="1 2">BRFM 1820</strain>
    </source>
</reference>
<dbReference type="EMBL" id="KZ857425">
    <property type="protein sequence ID" value="RDX46641.1"/>
    <property type="molecule type" value="Genomic_DNA"/>
</dbReference>
<protein>
    <submittedName>
        <fullName evidence="1">Uncharacterized protein</fullName>
    </submittedName>
</protein>
<accession>A0A371D299</accession>
<organism evidence="1 2">
    <name type="scientific">Lentinus brumalis</name>
    <dbReference type="NCBI Taxonomy" id="2498619"/>
    <lineage>
        <taxon>Eukaryota</taxon>
        <taxon>Fungi</taxon>
        <taxon>Dikarya</taxon>
        <taxon>Basidiomycota</taxon>
        <taxon>Agaricomycotina</taxon>
        <taxon>Agaricomycetes</taxon>
        <taxon>Polyporales</taxon>
        <taxon>Polyporaceae</taxon>
        <taxon>Lentinus</taxon>
    </lineage>
</organism>
<dbReference type="AlphaFoldDB" id="A0A371D299"/>